<keyword evidence="4" id="KW-0220">Diaminopimelate biosynthesis</keyword>
<dbReference type="InterPro" id="IPR000846">
    <property type="entry name" value="DapB_N"/>
</dbReference>
<evidence type="ECO:0000313" key="16">
    <source>
        <dbReference type="Proteomes" id="UP000002630"/>
    </source>
</evidence>
<reference evidence="15 16" key="1">
    <citation type="journal article" date="2010" name="Nature">
        <title>The Ectocarpus genome and the independent evolution of multicellularity in brown algae.</title>
        <authorList>
            <person name="Cock J.M."/>
            <person name="Sterck L."/>
            <person name="Rouze P."/>
            <person name="Scornet D."/>
            <person name="Allen A.E."/>
            <person name="Amoutzias G."/>
            <person name="Anthouard V."/>
            <person name="Artiguenave F."/>
            <person name="Aury J.M."/>
            <person name="Badger J.H."/>
            <person name="Beszteri B."/>
            <person name="Billiau K."/>
            <person name="Bonnet E."/>
            <person name="Bothwell J.H."/>
            <person name="Bowler C."/>
            <person name="Boyen C."/>
            <person name="Brownlee C."/>
            <person name="Carrano C.J."/>
            <person name="Charrier B."/>
            <person name="Cho G.Y."/>
            <person name="Coelho S.M."/>
            <person name="Collen J."/>
            <person name="Corre E."/>
            <person name="Da Silva C."/>
            <person name="Delage L."/>
            <person name="Delaroque N."/>
            <person name="Dittami S.M."/>
            <person name="Doulbeau S."/>
            <person name="Elias M."/>
            <person name="Farnham G."/>
            <person name="Gachon C.M."/>
            <person name="Gschloessl B."/>
            <person name="Heesch S."/>
            <person name="Jabbari K."/>
            <person name="Jubin C."/>
            <person name="Kawai H."/>
            <person name="Kimura K."/>
            <person name="Kloareg B."/>
            <person name="Kupper F.C."/>
            <person name="Lang D."/>
            <person name="Le Bail A."/>
            <person name="Leblanc C."/>
            <person name="Lerouge P."/>
            <person name="Lohr M."/>
            <person name="Lopez P.J."/>
            <person name="Martens C."/>
            <person name="Maumus F."/>
            <person name="Michel G."/>
            <person name="Miranda-Saavedra D."/>
            <person name="Morales J."/>
            <person name="Moreau H."/>
            <person name="Motomura T."/>
            <person name="Nagasato C."/>
            <person name="Napoli C.A."/>
            <person name="Nelson D.R."/>
            <person name="Nyvall-Collen P."/>
            <person name="Peters A.F."/>
            <person name="Pommier C."/>
            <person name="Potin P."/>
            <person name="Poulain J."/>
            <person name="Quesneville H."/>
            <person name="Read B."/>
            <person name="Rensing S.A."/>
            <person name="Ritter A."/>
            <person name="Rousvoal S."/>
            <person name="Samanta M."/>
            <person name="Samson G."/>
            <person name="Schroeder D.C."/>
            <person name="Segurens B."/>
            <person name="Strittmatter M."/>
            <person name="Tonon T."/>
            <person name="Tregear J.W."/>
            <person name="Valentin K."/>
            <person name="von Dassow P."/>
            <person name="Yamagishi T."/>
            <person name="Van de Peer Y."/>
            <person name="Wincker P."/>
        </authorList>
    </citation>
    <scope>NUCLEOTIDE SEQUENCE [LARGE SCALE GENOMIC DNA]</scope>
    <source>
        <strain evidence="16">Ec32 / CCAP1310/4</strain>
    </source>
</reference>
<evidence type="ECO:0000259" key="14">
    <source>
        <dbReference type="Pfam" id="PF05173"/>
    </source>
</evidence>
<dbReference type="GO" id="GO:0009570">
    <property type="term" value="C:chloroplast stroma"/>
    <property type="evidence" value="ECO:0007669"/>
    <property type="project" value="TreeGrafter"/>
</dbReference>
<dbReference type="InterPro" id="IPR011859">
    <property type="entry name" value="Dihydrodipicolinate_Rdtase_pln"/>
</dbReference>
<protein>
    <recommendedName>
        <fullName evidence="9">4-hydroxy-tetrahydrodipicolinate reductase</fullName>
        <ecNumber evidence="9">1.17.1.8</ecNumber>
    </recommendedName>
</protein>
<dbReference type="GO" id="GO:0070402">
    <property type="term" value="F:NADPH binding"/>
    <property type="evidence" value="ECO:0007669"/>
    <property type="project" value="InterPro"/>
</dbReference>
<evidence type="ECO:0000313" key="15">
    <source>
        <dbReference type="EMBL" id="CBN74026.1"/>
    </source>
</evidence>
<evidence type="ECO:0000256" key="11">
    <source>
        <dbReference type="ARBA" id="ARBA00049396"/>
    </source>
</evidence>
<evidence type="ECO:0000256" key="4">
    <source>
        <dbReference type="ARBA" id="ARBA00022915"/>
    </source>
</evidence>
<dbReference type="GO" id="GO:0009089">
    <property type="term" value="P:lysine biosynthetic process via diaminopimelate"/>
    <property type="evidence" value="ECO:0007669"/>
    <property type="project" value="InterPro"/>
</dbReference>
<keyword evidence="3" id="KW-0521">NADP</keyword>
<comment type="similarity">
    <text evidence="1">Belongs to the DapB family.</text>
</comment>
<dbReference type="NCBIfam" id="TIGR02130">
    <property type="entry name" value="dapB_plant"/>
    <property type="match status" value="1"/>
</dbReference>
<dbReference type="InterPro" id="IPR036291">
    <property type="entry name" value="NAD(P)-bd_dom_sf"/>
</dbReference>
<comment type="catalytic activity">
    <reaction evidence="11">
        <text>(S)-2,3,4,5-tetrahydrodipicolinate + NAD(+) + H2O = (2S,4S)-4-hydroxy-2,3,4,5-tetrahydrodipicolinate + NADH + H(+)</text>
        <dbReference type="Rhea" id="RHEA:35323"/>
        <dbReference type="ChEBI" id="CHEBI:15377"/>
        <dbReference type="ChEBI" id="CHEBI:15378"/>
        <dbReference type="ChEBI" id="CHEBI:16845"/>
        <dbReference type="ChEBI" id="CHEBI:57540"/>
        <dbReference type="ChEBI" id="CHEBI:57945"/>
        <dbReference type="ChEBI" id="CHEBI:67139"/>
        <dbReference type="EC" id="1.17.1.8"/>
    </reaction>
</comment>
<feature type="domain" description="Dihydrodipicolinate reductase C-terminal" evidence="14">
    <location>
        <begin position="189"/>
        <end position="328"/>
    </location>
</feature>
<feature type="region of interest" description="Disordered" evidence="12">
    <location>
        <begin position="90"/>
        <end position="109"/>
    </location>
</feature>
<evidence type="ECO:0000256" key="9">
    <source>
        <dbReference type="ARBA" id="ARBA00038983"/>
    </source>
</evidence>
<dbReference type="InterPro" id="IPR022663">
    <property type="entry name" value="DapB_C"/>
</dbReference>
<organism evidence="15 16">
    <name type="scientific">Ectocarpus siliculosus</name>
    <name type="common">Brown alga</name>
    <name type="synonym">Conferva siliculosa</name>
    <dbReference type="NCBI Taxonomy" id="2880"/>
    <lineage>
        <taxon>Eukaryota</taxon>
        <taxon>Sar</taxon>
        <taxon>Stramenopiles</taxon>
        <taxon>Ochrophyta</taxon>
        <taxon>PX clade</taxon>
        <taxon>Phaeophyceae</taxon>
        <taxon>Ectocarpales</taxon>
        <taxon>Ectocarpaceae</taxon>
        <taxon>Ectocarpus</taxon>
    </lineage>
</organism>
<dbReference type="EMBL" id="FN649735">
    <property type="protein sequence ID" value="CBN74026.1"/>
    <property type="molecule type" value="Genomic_DNA"/>
</dbReference>
<evidence type="ECO:0000256" key="6">
    <source>
        <dbReference type="ARBA" id="ARBA00023027"/>
    </source>
</evidence>
<evidence type="ECO:0000256" key="1">
    <source>
        <dbReference type="ARBA" id="ARBA00006642"/>
    </source>
</evidence>
<dbReference type="InterPro" id="IPR023940">
    <property type="entry name" value="DHDPR_bac"/>
</dbReference>
<evidence type="ECO:0000256" key="10">
    <source>
        <dbReference type="ARBA" id="ARBA00049080"/>
    </source>
</evidence>
<keyword evidence="2" id="KW-0028">Amino-acid biosynthesis</keyword>
<dbReference type="CDD" id="cd02274">
    <property type="entry name" value="DHDPR_N"/>
    <property type="match status" value="1"/>
</dbReference>
<dbReference type="OMA" id="GKQIVAM"/>
<keyword evidence="6" id="KW-0520">NAD</keyword>
<dbReference type="SUPFAM" id="SSF51735">
    <property type="entry name" value="NAD(P)-binding Rossmann-fold domains"/>
    <property type="match status" value="1"/>
</dbReference>
<evidence type="ECO:0000256" key="12">
    <source>
        <dbReference type="SAM" id="MobiDB-lite"/>
    </source>
</evidence>
<keyword evidence="16" id="KW-1185">Reference proteome</keyword>
<evidence type="ECO:0000259" key="13">
    <source>
        <dbReference type="Pfam" id="PF01113"/>
    </source>
</evidence>
<evidence type="ECO:0000256" key="7">
    <source>
        <dbReference type="ARBA" id="ARBA00023154"/>
    </source>
</evidence>
<proteinExistence type="inferred from homology"/>
<accession>D8LDG1</accession>
<comment type="pathway">
    <text evidence="8">Amino-acid biosynthesis; L-lysine biosynthesis via DAP pathway; (S)-tetrahydrodipicolinate from L-aspartate: step 4/4.</text>
</comment>
<dbReference type="Gene3D" id="3.40.50.720">
    <property type="entry name" value="NAD(P)-binding Rossmann-like Domain"/>
    <property type="match status" value="1"/>
</dbReference>
<evidence type="ECO:0000256" key="2">
    <source>
        <dbReference type="ARBA" id="ARBA00022605"/>
    </source>
</evidence>
<evidence type="ECO:0000256" key="3">
    <source>
        <dbReference type="ARBA" id="ARBA00022857"/>
    </source>
</evidence>
<keyword evidence="5 15" id="KW-0560">Oxidoreductase</keyword>
<comment type="catalytic activity">
    <reaction evidence="10">
        <text>(S)-2,3,4,5-tetrahydrodipicolinate + NADP(+) + H2O = (2S,4S)-4-hydroxy-2,3,4,5-tetrahydrodipicolinate + NADPH + H(+)</text>
        <dbReference type="Rhea" id="RHEA:35331"/>
        <dbReference type="ChEBI" id="CHEBI:15377"/>
        <dbReference type="ChEBI" id="CHEBI:15378"/>
        <dbReference type="ChEBI" id="CHEBI:16845"/>
        <dbReference type="ChEBI" id="CHEBI:57783"/>
        <dbReference type="ChEBI" id="CHEBI:58349"/>
        <dbReference type="ChEBI" id="CHEBI:67139"/>
        <dbReference type="EC" id="1.17.1.8"/>
    </reaction>
</comment>
<dbReference type="EC" id="1.17.1.8" evidence="9"/>
<evidence type="ECO:0000256" key="8">
    <source>
        <dbReference type="ARBA" id="ARBA00037922"/>
    </source>
</evidence>
<dbReference type="Pfam" id="PF05173">
    <property type="entry name" value="DapB_C"/>
    <property type="match status" value="1"/>
</dbReference>
<gene>
    <name evidence="15" type="primary">DHDPR</name>
    <name evidence="15" type="ORF">Esi_0012_0041</name>
</gene>
<dbReference type="Proteomes" id="UP000002630">
    <property type="component" value="Linkage Group LG10"/>
</dbReference>
<dbReference type="GO" id="GO:0019877">
    <property type="term" value="P:diaminopimelate biosynthetic process"/>
    <property type="evidence" value="ECO:0007669"/>
    <property type="project" value="UniProtKB-KW"/>
</dbReference>
<dbReference type="PANTHER" id="PTHR20836:SF0">
    <property type="entry name" value="4-HYDROXY-TETRAHYDRODIPICOLINATE REDUCTASE 1, CHLOROPLASTIC-RELATED"/>
    <property type="match status" value="1"/>
</dbReference>
<dbReference type="GO" id="GO:0008839">
    <property type="term" value="F:4-hydroxy-tetrahydrodipicolinate reductase"/>
    <property type="evidence" value="ECO:0007669"/>
    <property type="project" value="UniProtKB-EC"/>
</dbReference>
<feature type="domain" description="Dihydrodipicolinate reductase N-terminal" evidence="13">
    <location>
        <begin position="53"/>
        <end position="184"/>
    </location>
</feature>
<dbReference type="STRING" id="2880.D8LDG1"/>
<dbReference type="PANTHER" id="PTHR20836">
    <property type="entry name" value="DIHYDRODIPICOLINATE REDUCTASE"/>
    <property type="match status" value="1"/>
</dbReference>
<dbReference type="eggNOG" id="ENOG502QPSY">
    <property type="taxonomic scope" value="Eukaryota"/>
</dbReference>
<evidence type="ECO:0000256" key="5">
    <source>
        <dbReference type="ARBA" id="ARBA00023002"/>
    </source>
</evidence>
<name>D8LDG1_ECTSI</name>
<dbReference type="AlphaFoldDB" id="D8LDG1"/>
<sequence>MMATGGGSFFDGIAEFFEDLQKGMAMPPSAASVAKAKKEKEEQEEMAFEGVWVMMNGLSGKMGLDVAAACLRKGFRIAPYAMSGSGSGEVSVADPKGGDPTTVTLVPSDDAEGCDKAVAELKRRCSGGSVVVVDYTTPSAVNANAEFYAKHGLNFVMGTTGGDRDALMSVTEGSGVYAVIAPNMGKQIVALQSAIDNMAREFPGSFGDYKLEITESHQSAKVDTSGTAKALAADFAKLTAEDYDVKSINKVRDTEGQLAFGVPEEHLAGHAFHTYSLKSNDGTVEFQFRHNVCGRLMYAEGTADAVEFLAGKAGSGADKRVYNMLDVLREGGM</sequence>
<dbReference type="Pfam" id="PF01113">
    <property type="entry name" value="DapB_N"/>
    <property type="match status" value="1"/>
</dbReference>
<dbReference type="Gene3D" id="3.30.360.10">
    <property type="entry name" value="Dihydrodipicolinate Reductase, domain 2"/>
    <property type="match status" value="1"/>
</dbReference>
<keyword evidence="7" id="KW-0457">Lysine biosynthesis</keyword>
<dbReference type="EMBL" id="FN647877">
    <property type="protein sequence ID" value="CBN74026.1"/>
    <property type="molecule type" value="Genomic_DNA"/>
</dbReference>
<dbReference type="OrthoDB" id="10259487at2759"/>
<dbReference type="InParanoid" id="D8LDG1"/>